<reference evidence="6 7" key="1">
    <citation type="submission" date="2019-09" db="EMBL/GenBank/DDBJ databases">
        <title>Bird 10,000 Genomes (B10K) Project - Family phase.</title>
        <authorList>
            <person name="Zhang G."/>
        </authorList>
    </citation>
    <scope>NUCLEOTIDE SEQUENCE [LARGE SCALE GENOMIC DNA]</scope>
    <source>
        <strain evidence="6">B10K-DU-030-18</strain>
    </source>
</reference>
<evidence type="ECO:0000313" key="6">
    <source>
        <dbReference type="EMBL" id="NWW37820.1"/>
    </source>
</evidence>
<keyword evidence="3" id="KW-0547">Nucleotide-binding</keyword>
<protein>
    <recommendedName>
        <fullName evidence="2">non-specific serine/threonine protein kinase</fullName>
        <ecNumber evidence="2">2.7.11.1</ecNumber>
    </recommendedName>
</protein>
<accession>A0A7K6ML40</accession>
<feature type="domain" description="Protein kinase" evidence="5">
    <location>
        <begin position="1"/>
        <end position="95"/>
    </location>
</feature>
<proteinExistence type="inferred from homology"/>
<feature type="non-terminal residue" evidence="6">
    <location>
        <position position="95"/>
    </location>
</feature>
<keyword evidence="7" id="KW-1185">Reference proteome</keyword>
<evidence type="ECO:0000256" key="3">
    <source>
        <dbReference type="ARBA" id="ARBA00022741"/>
    </source>
</evidence>
<gene>
    <name evidence="6" type="primary">Pak3_1</name>
    <name evidence="6" type="ORF">PANBIA_R07476</name>
</gene>
<keyword evidence="6" id="KW-0418">Kinase</keyword>
<dbReference type="Gene3D" id="1.10.510.10">
    <property type="entry name" value="Transferase(Phosphotransferase) domain 1"/>
    <property type="match status" value="1"/>
</dbReference>
<dbReference type="EMBL" id="VZRT01002012">
    <property type="protein sequence ID" value="NWW37820.1"/>
    <property type="molecule type" value="Genomic_DNA"/>
</dbReference>
<keyword evidence="6" id="KW-0808">Transferase</keyword>
<evidence type="ECO:0000313" key="7">
    <source>
        <dbReference type="Proteomes" id="UP000545574"/>
    </source>
</evidence>
<comment type="similarity">
    <text evidence="1">Belongs to the protein kinase superfamily. STE Ser/Thr protein kinase family. STE20 subfamily.</text>
</comment>
<comment type="caution">
    <text evidence="6">The sequence shown here is derived from an EMBL/GenBank/DDBJ whole genome shotgun (WGS) entry which is preliminary data.</text>
</comment>
<dbReference type="EC" id="2.7.11.1" evidence="2"/>
<dbReference type="GO" id="GO:0005524">
    <property type="term" value="F:ATP binding"/>
    <property type="evidence" value="ECO:0007669"/>
    <property type="project" value="UniProtKB-KW"/>
</dbReference>
<dbReference type="Pfam" id="PF00069">
    <property type="entry name" value="Pkinase"/>
    <property type="match status" value="1"/>
</dbReference>
<evidence type="ECO:0000256" key="2">
    <source>
        <dbReference type="ARBA" id="ARBA00012513"/>
    </source>
</evidence>
<dbReference type="InterPro" id="IPR000719">
    <property type="entry name" value="Prot_kinase_dom"/>
</dbReference>
<dbReference type="SUPFAM" id="SSF56112">
    <property type="entry name" value="Protein kinase-like (PK-like)"/>
    <property type="match status" value="1"/>
</dbReference>
<keyword evidence="4" id="KW-0067">ATP-binding</keyword>
<evidence type="ECO:0000256" key="1">
    <source>
        <dbReference type="ARBA" id="ARBA00008874"/>
    </source>
</evidence>
<evidence type="ECO:0000256" key="4">
    <source>
        <dbReference type="ARBA" id="ARBA00022840"/>
    </source>
</evidence>
<sequence>LQALDFLHLNQVIHGDLKSSSILLGMDGTCLLLSSTDFGFCTQLPPEQDQWSSMVGTAHWMAPEIVNSSPYGPKVDIWSFGIVTQQWVEGEPPYF</sequence>
<dbReference type="InterPro" id="IPR051931">
    <property type="entry name" value="PAK3-like"/>
</dbReference>
<dbReference type="PANTHER" id="PTHR45832:SF22">
    <property type="entry name" value="SERINE_THREONINE-PROTEIN KINASE SAMKA-RELATED"/>
    <property type="match status" value="1"/>
</dbReference>
<organism evidence="6 7">
    <name type="scientific">Panurus biarmicus</name>
    <name type="common">Bearded tit</name>
    <dbReference type="NCBI Taxonomy" id="181101"/>
    <lineage>
        <taxon>Eukaryota</taxon>
        <taxon>Metazoa</taxon>
        <taxon>Chordata</taxon>
        <taxon>Craniata</taxon>
        <taxon>Vertebrata</taxon>
        <taxon>Euteleostomi</taxon>
        <taxon>Archelosauria</taxon>
        <taxon>Archosauria</taxon>
        <taxon>Dinosauria</taxon>
        <taxon>Saurischia</taxon>
        <taxon>Theropoda</taxon>
        <taxon>Coelurosauria</taxon>
        <taxon>Aves</taxon>
        <taxon>Neognathae</taxon>
        <taxon>Neoaves</taxon>
        <taxon>Telluraves</taxon>
        <taxon>Australaves</taxon>
        <taxon>Passeriformes</taxon>
        <taxon>Sylvioidea</taxon>
        <taxon>Sylviidae</taxon>
        <taxon>Sylviidae incertae sedis</taxon>
        <taxon>Panurus</taxon>
    </lineage>
</organism>
<feature type="non-terminal residue" evidence="6">
    <location>
        <position position="1"/>
    </location>
</feature>
<evidence type="ECO:0000259" key="5">
    <source>
        <dbReference type="PROSITE" id="PS50011"/>
    </source>
</evidence>
<dbReference type="InterPro" id="IPR011009">
    <property type="entry name" value="Kinase-like_dom_sf"/>
</dbReference>
<name>A0A7K6ML40_PANBI</name>
<dbReference type="AlphaFoldDB" id="A0A7K6ML40"/>
<dbReference type="PROSITE" id="PS50011">
    <property type="entry name" value="PROTEIN_KINASE_DOM"/>
    <property type="match status" value="1"/>
</dbReference>
<dbReference type="PANTHER" id="PTHR45832">
    <property type="entry name" value="SERINE/THREONINE-PROTEIN KINASE SAMKA-RELATED-RELATED"/>
    <property type="match status" value="1"/>
</dbReference>
<dbReference type="GO" id="GO:0004674">
    <property type="term" value="F:protein serine/threonine kinase activity"/>
    <property type="evidence" value="ECO:0007669"/>
    <property type="project" value="UniProtKB-EC"/>
</dbReference>
<dbReference type="Proteomes" id="UP000545574">
    <property type="component" value="Unassembled WGS sequence"/>
</dbReference>